<evidence type="ECO:0000313" key="6">
    <source>
        <dbReference type="Proteomes" id="UP001530377"/>
    </source>
</evidence>
<dbReference type="SUPFAM" id="SSF55120">
    <property type="entry name" value="Pseudouridine synthase"/>
    <property type="match status" value="1"/>
</dbReference>
<feature type="transmembrane region" description="Helical" evidence="3">
    <location>
        <begin position="29"/>
        <end position="54"/>
    </location>
</feature>
<keyword evidence="3" id="KW-1133">Transmembrane helix</keyword>
<dbReference type="AlphaFoldDB" id="A0ABD3RAB7"/>
<keyword evidence="3" id="KW-0472">Membrane</keyword>
<dbReference type="InterPro" id="IPR020103">
    <property type="entry name" value="PsdUridine_synth_cat_dom_sf"/>
</dbReference>
<gene>
    <name evidence="5" type="ORF">ACHAXA_002392</name>
</gene>
<evidence type="ECO:0000256" key="1">
    <source>
        <dbReference type="ARBA" id="ARBA00010876"/>
    </source>
</evidence>
<evidence type="ECO:0000313" key="5">
    <source>
        <dbReference type="EMBL" id="KAL3809822.1"/>
    </source>
</evidence>
<evidence type="ECO:0000259" key="4">
    <source>
        <dbReference type="Pfam" id="PF00849"/>
    </source>
</evidence>
<dbReference type="PANTHER" id="PTHR21600:SF87">
    <property type="entry name" value="RNA PSEUDOURIDYLATE SYNTHASE DOMAIN-CONTAINING PROTEIN 1"/>
    <property type="match status" value="1"/>
</dbReference>
<dbReference type="InterPro" id="IPR006224">
    <property type="entry name" value="PsdUridine_synth_RluA-like_CS"/>
</dbReference>
<dbReference type="CDD" id="cd02869">
    <property type="entry name" value="PseudoU_synth_RluA_like"/>
    <property type="match status" value="1"/>
</dbReference>
<dbReference type="InterPro" id="IPR006145">
    <property type="entry name" value="PsdUridine_synth_RsuA/RluA"/>
</dbReference>
<protein>
    <recommendedName>
        <fullName evidence="4">Pseudouridine synthase RsuA/RluA-like domain-containing protein</fullName>
    </recommendedName>
</protein>
<keyword evidence="3" id="KW-0812">Transmembrane</keyword>
<accession>A0ABD3RAB7</accession>
<reference evidence="5 6" key="1">
    <citation type="submission" date="2024-10" db="EMBL/GenBank/DDBJ databases">
        <title>Updated reference genomes for cyclostephanoid diatoms.</title>
        <authorList>
            <person name="Roberts W.R."/>
            <person name="Alverson A.J."/>
        </authorList>
    </citation>
    <scope>NUCLEOTIDE SEQUENCE [LARGE SCALE GENOMIC DNA]</scope>
    <source>
        <strain evidence="5 6">AJA228-03</strain>
    </source>
</reference>
<keyword evidence="6" id="KW-1185">Reference proteome</keyword>
<proteinExistence type="inferred from homology"/>
<name>A0ABD3RAB7_9STRA</name>
<dbReference type="PANTHER" id="PTHR21600">
    <property type="entry name" value="MITOCHONDRIAL RNA PSEUDOURIDINE SYNTHASE"/>
    <property type="match status" value="1"/>
</dbReference>
<dbReference type="InterPro" id="IPR050188">
    <property type="entry name" value="RluA_PseudoU_synthase"/>
</dbReference>
<dbReference type="GO" id="GO:0009982">
    <property type="term" value="F:pseudouridine synthase activity"/>
    <property type="evidence" value="ECO:0007669"/>
    <property type="project" value="UniProtKB-ARBA"/>
</dbReference>
<dbReference type="Pfam" id="PF00849">
    <property type="entry name" value="PseudoU_synth_2"/>
    <property type="match status" value="1"/>
</dbReference>
<comment type="similarity">
    <text evidence="1">Belongs to the pseudouridine synthase RluA family.</text>
</comment>
<dbReference type="EMBL" id="JALLPB020000372">
    <property type="protein sequence ID" value="KAL3809822.1"/>
    <property type="molecule type" value="Genomic_DNA"/>
</dbReference>
<evidence type="ECO:0000256" key="2">
    <source>
        <dbReference type="SAM" id="MobiDB-lite"/>
    </source>
</evidence>
<feature type="compositionally biased region" description="Pro residues" evidence="2">
    <location>
        <begin position="10"/>
        <end position="21"/>
    </location>
</feature>
<feature type="domain" description="Pseudouridine synthase RsuA/RluA-like" evidence="4">
    <location>
        <begin position="132"/>
        <end position="307"/>
    </location>
</feature>
<dbReference type="Proteomes" id="UP001530377">
    <property type="component" value="Unassembled WGS sequence"/>
</dbReference>
<dbReference type="PROSITE" id="PS01129">
    <property type="entry name" value="PSI_RLU"/>
    <property type="match status" value="1"/>
</dbReference>
<sequence length="383" mass="41864">MVQGKSSLPSPSPSPSPPPTPSTSHSRHIISLNAMFSFTTPAGIIMAAAALSFIDMRQHPTAFAPPSWHSRRMVHCDRHRSRGTAAIPTELCLSSSDIQAKLRAQMAKLQERDRSSRDISPDELDVIYEDEHLAVINKPSGVLTVPGKEGNPSLNKVAFCRFGCESNRMDKMVVHRLGMDTSGLVVFARTNAALRDLNALFRTRKVTRKYEALVCGHVMNDSGVIDLPIMRDYECPPYMRVSTAEHQRALLGLDPGEVGKKILESPKESLTMYEVISREELDGRDVTRMTLTSVSGRTHQLNVHCAAIGHPIVGDAVYGYGGEAASNGGLDESELPDGCASEELRREISVAVAGRSMCVHAKSISFEHPITKEDLSFDCPAPF</sequence>
<organism evidence="5 6">
    <name type="scientific">Cyclostephanos tholiformis</name>
    <dbReference type="NCBI Taxonomy" id="382380"/>
    <lineage>
        <taxon>Eukaryota</taxon>
        <taxon>Sar</taxon>
        <taxon>Stramenopiles</taxon>
        <taxon>Ochrophyta</taxon>
        <taxon>Bacillariophyta</taxon>
        <taxon>Coscinodiscophyceae</taxon>
        <taxon>Thalassiosirophycidae</taxon>
        <taxon>Stephanodiscales</taxon>
        <taxon>Stephanodiscaceae</taxon>
        <taxon>Cyclostephanos</taxon>
    </lineage>
</organism>
<feature type="region of interest" description="Disordered" evidence="2">
    <location>
        <begin position="1"/>
        <end position="26"/>
    </location>
</feature>
<dbReference type="Gene3D" id="3.30.2350.10">
    <property type="entry name" value="Pseudouridine synthase"/>
    <property type="match status" value="1"/>
</dbReference>
<evidence type="ECO:0000256" key="3">
    <source>
        <dbReference type="SAM" id="Phobius"/>
    </source>
</evidence>
<comment type="caution">
    <text evidence="5">The sequence shown here is derived from an EMBL/GenBank/DDBJ whole genome shotgun (WGS) entry which is preliminary data.</text>
</comment>